<sequence length="198" mass="21698">MKKIASTALVACAFLFGVASCNQQQGAVDEAQETNEQEFEDTSMEEQKASQSDFMTQAASSNMLEIQAGQLAQEKGQSQQVKGFGQMMVTDHEKATDQLKSLASQKSITLPDSMSQDHKDKLQSLRDKTGSDFDQSFMDLMVNSHQEAVNLFDNAASDLEDPDVKSFASSTLPTLRQHLDQANQIKDSMSNNSTASNQ</sequence>
<protein>
    <submittedName>
        <fullName evidence="4">DUF4142 domain-containing protein</fullName>
    </submittedName>
</protein>
<feature type="region of interest" description="Disordered" evidence="1">
    <location>
        <begin position="25"/>
        <end position="59"/>
    </location>
</feature>
<keyword evidence="5" id="KW-1185">Reference proteome</keyword>
<feature type="signal peptide" evidence="2">
    <location>
        <begin position="1"/>
        <end position="21"/>
    </location>
</feature>
<evidence type="ECO:0000256" key="1">
    <source>
        <dbReference type="SAM" id="MobiDB-lite"/>
    </source>
</evidence>
<accession>A0ABW4WXQ2</accession>
<feature type="region of interest" description="Disordered" evidence="1">
    <location>
        <begin position="95"/>
        <end position="124"/>
    </location>
</feature>
<organism evidence="4 5">
    <name type="scientific">Pontibacter silvestris</name>
    <dbReference type="NCBI Taxonomy" id="2305183"/>
    <lineage>
        <taxon>Bacteria</taxon>
        <taxon>Pseudomonadati</taxon>
        <taxon>Bacteroidota</taxon>
        <taxon>Cytophagia</taxon>
        <taxon>Cytophagales</taxon>
        <taxon>Hymenobacteraceae</taxon>
        <taxon>Pontibacter</taxon>
    </lineage>
</organism>
<dbReference type="Proteomes" id="UP001597369">
    <property type="component" value="Unassembled WGS sequence"/>
</dbReference>
<gene>
    <name evidence="4" type="ORF">ACFSKU_07150</name>
</gene>
<dbReference type="InterPro" id="IPR012347">
    <property type="entry name" value="Ferritin-like"/>
</dbReference>
<feature type="compositionally biased region" description="Basic and acidic residues" evidence="1">
    <location>
        <begin position="115"/>
        <end position="124"/>
    </location>
</feature>
<evidence type="ECO:0000259" key="3">
    <source>
        <dbReference type="Pfam" id="PF13628"/>
    </source>
</evidence>
<feature type="chain" id="PRO_5045300583" evidence="2">
    <location>
        <begin position="22"/>
        <end position="198"/>
    </location>
</feature>
<evidence type="ECO:0000256" key="2">
    <source>
        <dbReference type="SAM" id="SignalP"/>
    </source>
</evidence>
<dbReference type="Pfam" id="PF13628">
    <property type="entry name" value="DUF4142"/>
    <property type="match status" value="1"/>
</dbReference>
<feature type="compositionally biased region" description="Polar residues" evidence="1">
    <location>
        <begin position="98"/>
        <end position="114"/>
    </location>
</feature>
<dbReference type="Gene3D" id="1.20.1260.10">
    <property type="match status" value="1"/>
</dbReference>
<dbReference type="PANTHER" id="PTHR38593:SF1">
    <property type="entry name" value="BLR2558 PROTEIN"/>
    <property type="match status" value="1"/>
</dbReference>
<reference evidence="5" key="1">
    <citation type="journal article" date="2019" name="Int. J. Syst. Evol. Microbiol.">
        <title>The Global Catalogue of Microorganisms (GCM) 10K type strain sequencing project: providing services to taxonomists for standard genome sequencing and annotation.</title>
        <authorList>
            <consortium name="The Broad Institute Genomics Platform"/>
            <consortium name="The Broad Institute Genome Sequencing Center for Infectious Disease"/>
            <person name="Wu L."/>
            <person name="Ma J."/>
        </authorList>
    </citation>
    <scope>NUCLEOTIDE SEQUENCE [LARGE SCALE GENOMIC DNA]</scope>
    <source>
        <strain evidence="5">JCM 16545</strain>
    </source>
</reference>
<dbReference type="EMBL" id="JBHUHV010000022">
    <property type="protein sequence ID" value="MFD2066657.1"/>
    <property type="molecule type" value="Genomic_DNA"/>
</dbReference>
<evidence type="ECO:0000313" key="5">
    <source>
        <dbReference type="Proteomes" id="UP001597369"/>
    </source>
</evidence>
<proteinExistence type="predicted"/>
<feature type="compositionally biased region" description="Polar residues" evidence="1">
    <location>
        <begin position="49"/>
        <end position="59"/>
    </location>
</feature>
<name>A0ABW4WXQ2_9BACT</name>
<dbReference type="PANTHER" id="PTHR38593">
    <property type="entry name" value="BLR2558 PROTEIN"/>
    <property type="match status" value="1"/>
</dbReference>
<keyword evidence="2" id="KW-0732">Signal</keyword>
<dbReference type="RefSeq" id="WP_229960513.1">
    <property type="nucleotide sequence ID" value="NZ_JAJJWI010000008.1"/>
</dbReference>
<dbReference type="PROSITE" id="PS51257">
    <property type="entry name" value="PROKAR_LIPOPROTEIN"/>
    <property type="match status" value="1"/>
</dbReference>
<feature type="domain" description="DUF4142" evidence="3">
    <location>
        <begin position="51"/>
        <end position="185"/>
    </location>
</feature>
<evidence type="ECO:0000313" key="4">
    <source>
        <dbReference type="EMBL" id="MFD2066657.1"/>
    </source>
</evidence>
<comment type="caution">
    <text evidence="4">The sequence shown here is derived from an EMBL/GenBank/DDBJ whole genome shotgun (WGS) entry which is preliminary data.</text>
</comment>
<feature type="compositionally biased region" description="Acidic residues" evidence="1">
    <location>
        <begin position="30"/>
        <end position="44"/>
    </location>
</feature>
<dbReference type="InterPro" id="IPR025419">
    <property type="entry name" value="DUF4142"/>
</dbReference>